<sequence length="109" mass="11524">MPRLTTSLRVAAAVRQATAWGAWAGVVRKGDADAGAILLCLNRLDGSHALLAESRDAEGTLGWHPLGAGTPLDAQGLAAAIERQLSYDPDLWVVEMEDKQGRNPFCGEG</sequence>
<accession>A0A1G7ZCD1</accession>
<dbReference type="AlphaFoldDB" id="A0A1G7ZCD1"/>
<evidence type="ECO:0008006" key="3">
    <source>
        <dbReference type="Google" id="ProtNLM"/>
    </source>
</evidence>
<keyword evidence="2" id="KW-1185">Reference proteome</keyword>
<gene>
    <name evidence="1" type="ORF">SAMN05421742_10468</name>
</gene>
<evidence type="ECO:0000313" key="2">
    <source>
        <dbReference type="Proteomes" id="UP000217076"/>
    </source>
</evidence>
<dbReference type="InterPro" id="IPR009964">
    <property type="entry name" value="DUF1491"/>
</dbReference>
<proteinExistence type="predicted"/>
<reference evidence="2" key="1">
    <citation type="submission" date="2016-10" db="EMBL/GenBank/DDBJ databases">
        <authorList>
            <person name="Varghese N."/>
            <person name="Submissions S."/>
        </authorList>
    </citation>
    <scope>NUCLEOTIDE SEQUENCE [LARGE SCALE GENOMIC DNA]</scope>
    <source>
        <strain evidence="2">930I</strain>
    </source>
</reference>
<name>A0A1G7ZCD1_9PROT</name>
<dbReference type="RefSeq" id="WP_176787703.1">
    <property type="nucleotide sequence ID" value="NZ_FNCV01000004.1"/>
</dbReference>
<dbReference type="Pfam" id="PF07372">
    <property type="entry name" value="DUF1491"/>
    <property type="match status" value="1"/>
</dbReference>
<dbReference type="EMBL" id="FNCV01000004">
    <property type="protein sequence ID" value="SDH06358.1"/>
    <property type="molecule type" value="Genomic_DNA"/>
</dbReference>
<protein>
    <recommendedName>
        <fullName evidence="3">DUF1491 domain-containing protein</fullName>
    </recommendedName>
</protein>
<dbReference type="STRING" id="83401.SAMN05421742_10468"/>
<dbReference type="Gene3D" id="3.40.1530.20">
    <property type="entry name" value="Protein of unknown function (DUF1491)"/>
    <property type="match status" value="1"/>
</dbReference>
<evidence type="ECO:0000313" key="1">
    <source>
        <dbReference type="EMBL" id="SDH06358.1"/>
    </source>
</evidence>
<organism evidence="1 2">
    <name type="scientific">Roseospirillum parvum</name>
    <dbReference type="NCBI Taxonomy" id="83401"/>
    <lineage>
        <taxon>Bacteria</taxon>
        <taxon>Pseudomonadati</taxon>
        <taxon>Pseudomonadota</taxon>
        <taxon>Alphaproteobacteria</taxon>
        <taxon>Rhodospirillales</taxon>
        <taxon>Rhodospirillaceae</taxon>
        <taxon>Roseospirillum</taxon>
    </lineage>
</organism>
<dbReference type="Proteomes" id="UP000217076">
    <property type="component" value="Unassembled WGS sequence"/>
</dbReference>